<evidence type="ECO:0000313" key="7">
    <source>
        <dbReference type="EMBL" id="SZX60318.1"/>
    </source>
</evidence>
<feature type="transmembrane region" description="Helical" evidence="5">
    <location>
        <begin position="229"/>
        <end position="253"/>
    </location>
</feature>
<comment type="subcellular location">
    <subcellularLocation>
        <location evidence="1">Membrane</location>
        <topology evidence="1">Multi-pass membrane protein</topology>
    </subcellularLocation>
</comment>
<evidence type="ECO:0000313" key="8">
    <source>
        <dbReference type="Proteomes" id="UP000256970"/>
    </source>
</evidence>
<gene>
    <name evidence="7" type="ORF">BQ4739_LOCUS876</name>
</gene>
<reference evidence="7 8" key="1">
    <citation type="submission" date="2016-10" db="EMBL/GenBank/DDBJ databases">
        <authorList>
            <person name="Cai Z."/>
        </authorList>
    </citation>
    <scope>NUCLEOTIDE SEQUENCE [LARGE SCALE GENOMIC DNA]</scope>
</reference>
<dbReference type="Pfam" id="PF03151">
    <property type="entry name" value="TPT"/>
    <property type="match status" value="1"/>
</dbReference>
<evidence type="ECO:0000259" key="6">
    <source>
        <dbReference type="Pfam" id="PF03151"/>
    </source>
</evidence>
<dbReference type="SUPFAM" id="SSF103481">
    <property type="entry name" value="Multidrug resistance efflux transporter EmrE"/>
    <property type="match status" value="1"/>
</dbReference>
<dbReference type="AlphaFoldDB" id="A0A383V3Z6"/>
<keyword evidence="8" id="KW-1185">Reference proteome</keyword>
<dbReference type="Proteomes" id="UP000256970">
    <property type="component" value="Unassembled WGS sequence"/>
</dbReference>
<dbReference type="InterPro" id="IPR004853">
    <property type="entry name" value="Sugar_P_trans_dom"/>
</dbReference>
<dbReference type="InterPro" id="IPR037185">
    <property type="entry name" value="EmrE-like"/>
</dbReference>
<feature type="domain" description="Sugar phosphate transporter" evidence="6">
    <location>
        <begin position="84"/>
        <end position="373"/>
    </location>
</feature>
<organism evidence="7 8">
    <name type="scientific">Tetradesmus obliquus</name>
    <name type="common">Green alga</name>
    <name type="synonym">Acutodesmus obliquus</name>
    <dbReference type="NCBI Taxonomy" id="3088"/>
    <lineage>
        <taxon>Eukaryota</taxon>
        <taxon>Viridiplantae</taxon>
        <taxon>Chlorophyta</taxon>
        <taxon>core chlorophytes</taxon>
        <taxon>Chlorophyceae</taxon>
        <taxon>CS clade</taxon>
        <taxon>Sphaeropleales</taxon>
        <taxon>Scenedesmaceae</taxon>
        <taxon>Tetradesmus</taxon>
    </lineage>
</organism>
<feature type="transmembrane region" description="Helical" evidence="5">
    <location>
        <begin position="112"/>
        <end position="132"/>
    </location>
</feature>
<feature type="transmembrane region" description="Helical" evidence="5">
    <location>
        <begin position="265"/>
        <end position="284"/>
    </location>
</feature>
<feature type="transmembrane region" description="Helical" evidence="5">
    <location>
        <begin position="204"/>
        <end position="223"/>
    </location>
</feature>
<feature type="transmembrane region" description="Helical" evidence="5">
    <location>
        <begin position="80"/>
        <end position="100"/>
    </location>
</feature>
<evidence type="ECO:0000256" key="1">
    <source>
        <dbReference type="ARBA" id="ARBA00004141"/>
    </source>
</evidence>
<protein>
    <recommendedName>
        <fullName evidence="6">Sugar phosphate transporter domain-containing protein</fullName>
    </recommendedName>
</protein>
<feature type="transmembrane region" description="Helical" evidence="5">
    <location>
        <begin position="304"/>
        <end position="329"/>
    </location>
</feature>
<feature type="transmembrane region" description="Helical" evidence="5">
    <location>
        <begin position="144"/>
        <end position="164"/>
    </location>
</feature>
<feature type="transmembrane region" description="Helical" evidence="5">
    <location>
        <begin position="170"/>
        <end position="197"/>
    </location>
</feature>
<name>A0A383V3Z6_TETOB</name>
<keyword evidence="3 5" id="KW-1133">Transmembrane helix</keyword>
<evidence type="ECO:0000256" key="3">
    <source>
        <dbReference type="ARBA" id="ARBA00022989"/>
    </source>
</evidence>
<dbReference type="EMBL" id="FNXT01000059">
    <property type="protein sequence ID" value="SZX60318.1"/>
    <property type="molecule type" value="Genomic_DNA"/>
</dbReference>
<dbReference type="PANTHER" id="PTHR11132">
    <property type="entry name" value="SOLUTE CARRIER FAMILY 35"/>
    <property type="match status" value="1"/>
</dbReference>
<keyword evidence="2 5" id="KW-0812">Transmembrane</keyword>
<accession>A0A383V3Z6</accession>
<dbReference type="GO" id="GO:0016020">
    <property type="term" value="C:membrane"/>
    <property type="evidence" value="ECO:0007669"/>
    <property type="project" value="UniProtKB-SubCell"/>
</dbReference>
<proteinExistence type="predicted"/>
<sequence>MRDHESDDGSASEKDAVEVVVLQTATSWRGSQHQPRVRRSVAGEQLAHAAASQQPQMPWIPAVKLPAAALSKQRGELQQLVMVVTACISWVLASSGAILVNKHIMVDLHFPYPASVCALGLVGTSIVSWAAVRLLRLAPASGSVSLRFYVTRVLPTGLFQALSMQLGNTAYLHLSVAFVQMLKAFTPVSTMLFAFAFKLERPSARLIASVGLITAGVLAATAAEGNISFIGVTAMVASMLCEGLRLVMMQSLVSNSKRAFQPLEALMYLAPAASFWVLLIALSTEALQMHQEQHLAELAAHPGYVLASAAAGFGVNAAAMAVISLASALTLKVLGICKDIGLVMYGVVMLGEHVGHAQMAGYGVSLLGLVWYNAIKACGTAAAAAGSTLPGAHAAAAAAAGPGSVAGVRGSSSAAGRRRSTVGAGAAGAAAAAAAAAVAADGQAAAAVKAAVVRR</sequence>
<dbReference type="InterPro" id="IPR050186">
    <property type="entry name" value="TPT_transporter"/>
</dbReference>
<evidence type="ECO:0000256" key="4">
    <source>
        <dbReference type="ARBA" id="ARBA00023136"/>
    </source>
</evidence>
<evidence type="ECO:0000256" key="2">
    <source>
        <dbReference type="ARBA" id="ARBA00022692"/>
    </source>
</evidence>
<evidence type="ECO:0000256" key="5">
    <source>
        <dbReference type="SAM" id="Phobius"/>
    </source>
</evidence>
<keyword evidence="4 5" id="KW-0472">Membrane</keyword>